<keyword evidence="5" id="KW-1185">Reference proteome</keyword>
<gene>
    <name evidence="4" type="ORF">MCOR_36005</name>
</gene>
<dbReference type="PANTHER" id="PTHR46167">
    <property type="entry name" value="N-LYSINE METHYLTRANSFERASE KMT5A"/>
    <property type="match status" value="1"/>
</dbReference>
<evidence type="ECO:0000259" key="3">
    <source>
        <dbReference type="PROSITE" id="PS50280"/>
    </source>
</evidence>
<dbReference type="InterPro" id="IPR046341">
    <property type="entry name" value="SET_dom_sf"/>
</dbReference>
<dbReference type="SUPFAM" id="SSF82199">
    <property type="entry name" value="SET domain"/>
    <property type="match status" value="1"/>
</dbReference>
<keyword evidence="1" id="KW-0175">Coiled coil</keyword>
<dbReference type="Gene3D" id="2.170.270.10">
    <property type="entry name" value="SET domain"/>
    <property type="match status" value="1"/>
</dbReference>
<reference evidence="4 5" key="1">
    <citation type="submission" date="2020-06" db="EMBL/GenBank/DDBJ databases">
        <authorList>
            <person name="Li R."/>
            <person name="Bekaert M."/>
        </authorList>
    </citation>
    <scope>NUCLEOTIDE SEQUENCE [LARGE SCALE GENOMIC DNA]</scope>
    <source>
        <strain evidence="5">wild</strain>
    </source>
</reference>
<dbReference type="OrthoDB" id="6158301at2759"/>
<dbReference type="GO" id="GO:0043516">
    <property type="term" value="P:regulation of DNA damage response, signal transduction by p53 class mediator"/>
    <property type="evidence" value="ECO:0007669"/>
    <property type="project" value="TreeGrafter"/>
</dbReference>
<feature type="coiled-coil region" evidence="1">
    <location>
        <begin position="343"/>
        <end position="370"/>
    </location>
</feature>
<dbReference type="EMBL" id="CACVKT020006486">
    <property type="protein sequence ID" value="CAC5401995.1"/>
    <property type="molecule type" value="Genomic_DNA"/>
</dbReference>
<proteinExistence type="predicted"/>
<dbReference type="PANTHER" id="PTHR46167:SF1">
    <property type="entry name" value="N-LYSINE METHYLTRANSFERASE KMT5A"/>
    <property type="match status" value="1"/>
</dbReference>
<protein>
    <recommendedName>
        <fullName evidence="3">SET domain-containing protein</fullName>
    </recommendedName>
</protein>
<dbReference type="InterPro" id="IPR001214">
    <property type="entry name" value="SET_dom"/>
</dbReference>
<name>A0A6J8D1M7_MYTCO</name>
<evidence type="ECO:0000313" key="5">
    <source>
        <dbReference type="Proteomes" id="UP000507470"/>
    </source>
</evidence>
<dbReference type="GO" id="GO:0042799">
    <property type="term" value="F:histone H4K20 methyltransferase activity"/>
    <property type="evidence" value="ECO:0007669"/>
    <property type="project" value="TreeGrafter"/>
</dbReference>
<dbReference type="InterPro" id="IPR051760">
    <property type="entry name" value="KMT5A"/>
</dbReference>
<dbReference type="SMART" id="SM00317">
    <property type="entry name" value="SET"/>
    <property type="match status" value="1"/>
</dbReference>
<dbReference type="Pfam" id="PF00856">
    <property type="entry name" value="SET"/>
    <property type="match status" value="1"/>
</dbReference>
<dbReference type="GO" id="GO:0006357">
    <property type="term" value="P:regulation of transcription by RNA polymerase II"/>
    <property type="evidence" value="ECO:0007669"/>
    <property type="project" value="TreeGrafter"/>
</dbReference>
<evidence type="ECO:0000256" key="2">
    <source>
        <dbReference type="SAM" id="MobiDB-lite"/>
    </source>
</evidence>
<accession>A0A6J8D1M7</accession>
<sequence>MLQTILSVFSRHLCNDSDTSFGTITDSFKSVVKNIQGRGVFTTKQFEKGEFMFEYRGNLTTVDPGFNEYAFEFIWNSRKCWIDASNDDKSLERLVNDDENDSNSIVKRIIVGGLPHLCFFATRTISEGEEVTFTYFQGEYDQFPWRLKKGHTEEERQVEGNTGEERPVEGNIEEERPVEDNTEEERPVEGNIEEERPVVLVIFITTLTKKLPLFVSLGFLQEGNTEEESPVEGNIEEERPVNMDITNDRGRETEHVAESDPEDLEEGVTLETIDCLVKYEIQKSENNIHKELTEFKKQYSNNAIGELRAHLDEVKKEVNRNAQGCDTGFNDLTATVNSMETTISQIETESKGSKRKIQELEKKVTDIDRKFNDITAGIPKIIEDIITSGTLAFMPTNSFDIDESVDEPMPNMSTPVSMSTNLITEHAEGTSQKRAVDEGVKKIKKRLLSRYSWKNSNPAGLEFLESRIDLPDFSRAQDFKLKVYKEGIQRGLWIEATHTFVRVCTKIDNLHKQKKNN</sequence>
<dbReference type="Proteomes" id="UP000507470">
    <property type="component" value="Unassembled WGS sequence"/>
</dbReference>
<feature type="region of interest" description="Disordered" evidence="2">
    <location>
        <begin position="151"/>
        <end position="189"/>
    </location>
</feature>
<dbReference type="AlphaFoldDB" id="A0A6J8D1M7"/>
<dbReference type="GO" id="GO:0005634">
    <property type="term" value="C:nucleus"/>
    <property type="evidence" value="ECO:0007669"/>
    <property type="project" value="TreeGrafter"/>
</dbReference>
<evidence type="ECO:0000256" key="1">
    <source>
        <dbReference type="SAM" id="Coils"/>
    </source>
</evidence>
<dbReference type="PROSITE" id="PS50280">
    <property type="entry name" value="SET"/>
    <property type="match status" value="1"/>
</dbReference>
<evidence type="ECO:0000313" key="4">
    <source>
        <dbReference type="EMBL" id="CAC5401995.1"/>
    </source>
</evidence>
<dbReference type="GO" id="GO:0005700">
    <property type="term" value="C:polytene chromosome"/>
    <property type="evidence" value="ECO:0007669"/>
    <property type="project" value="TreeGrafter"/>
</dbReference>
<feature type="domain" description="SET" evidence="3">
    <location>
        <begin position="17"/>
        <end position="136"/>
    </location>
</feature>
<organism evidence="4 5">
    <name type="scientific">Mytilus coruscus</name>
    <name type="common">Sea mussel</name>
    <dbReference type="NCBI Taxonomy" id="42192"/>
    <lineage>
        <taxon>Eukaryota</taxon>
        <taxon>Metazoa</taxon>
        <taxon>Spiralia</taxon>
        <taxon>Lophotrochozoa</taxon>
        <taxon>Mollusca</taxon>
        <taxon>Bivalvia</taxon>
        <taxon>Autobranchia</taxon>
        <taxon>Pteriomorphia</taxon>
        <taxon>Mytilida</taxon>
        <taxon>Mytiloidea</taxon>
        <taxon>Mytilidae</taxon>
        <taxon>Mytilinae</taxon>
        <taxon>Mytilus</taxon>
    </lineage>
</organism>